<dbReference type="CTD" id="154743"/>
<proteinExistence type="inferred from homology"/>
<dbReference type="RefSeq" id="XP_015520830.1">
    <property type="nucleotide sequence ID" value="XM_015665344.2"/>
</dbReference>
<dbReference type="InParanoid" id="A0A6J0C2U6"/>
<gene>
    <name evidence="6" type="primary">LOC107225038</name>
</gene>
<feature type="binding site" evidence="4">
    <location>
        <position position="202"/>
    </location>
    <ligand>
        <name>S-adenosyl-L-methionine</name>
        <dbReference type="ChEBI" id="CHEBI:59789"/>
    </ligand>
</feature>
<keyword evidence="2 4" id="KW-0808">Transferase</keyword>
<dbReference type="KEGG" id="nlo:107225038"/>
<dbReference type="InterPro" id="IPR029063">
    <property type="entry name" value="SAM-dependent_MTases_sf"/>
</dbReference>
<dbReference type="GO" id="GO:0032259">
    <property type="term" value="P:methylation"/>
    <property type="evidence" value="ECO:0007669"/>
    <property type="project" value="UniProtKB-KW"/>
</dbReference>
<dbReference type="OrthoDB" id="5954793at2759"/>
<keyword evidence="5" id="KW-1185">Reference proteome</keyword>
<dbReference type="CDD" id="cd02440">
    <property type="entry name" value="AdoMet_MTases"/>
    <property type="match status" value="1"/>
</dbReference>
<organism evidence="6">
    <name type="scientific">Neodiprion lecontei</name>
    <name type="common">Redheaded pine sawfly</name>
    <dbReference type="NCBI Taxonomy" id="441921"/>
    <lineage>
        <taxon>Eukaryota</taxon>
        <taxon>Metazoa</taxon>
        <taxon>Ecdysozoa</taxon>
        <taxon>Arthropoda</taxon>
        <taxon>Hexapoda</taxon>
        <taxon>Insecta</taxon>
        <taxon>Pterygota</taxon>
        <taxon>Neoptera</taxon>
        <taxon>Endopterygota</taxon>
        <taxon>Hymenoptera</taxon>
        <taxon>Tenthredinoidea</taxon>
        <taxon>Diprionidae</taxon>
        <taxon>Diprioninae</taxon>
        <taxon>Neodiprion</taxon>
    </lineage>
</organism>
<dbReference type="GO" id="GO:1904262">
    <property type="term" value="P:negative regulation of TORC1 signaling"/>
    <property type="evidence" value="ECO:0007669"/>
    <property type="project" value="TreeGrafter"/>
</dbReference>
<evidence type="ECO:0000256" key="4">
    <source>
        <dbReference type="HAMAP-Rule" id="MF_03044"/>
    </source>
</evidence>
<dbReference type="GO" id="GO:0008168">
    <property type="term" value="F:methyltransferase activity"/>
    <property type="evidence" value="ECO:0007669"/>
    <property type="project" value="UniProtKB-UniRule"/>
</dbReference>
<dbReference type="PANTHER" id="PTHR21008:SF0">
    <property type="entry name" value="S-ADENOSYLMETHIONINE SENSOR UPSTREAM OF MTORC1"/>
    <property type="match status" value="1"/>
</dbReference>
<dbReference type="AlphaFoldDB" id="A0A6J0C2U6"/>
<keyword evidence="3 4" id="KW-0949">S-adenosyl-L-methionine</keyword>
<evidence type="ECO:0000313" key="5">
    <source>
        <dbReference type="Proteomes" id="UP000829291"/>
    </source>
</evidence>
<dbReference type="GeneID" id="107225038"/>
<dbReference type="Gene3D" id="3.40.50.150">
    <property type="entry name" value="Vaccinia Virus protein VP39"/>
    <property type="match status" value="1"/>
</dbReference>
<dbReference type="InterPro" id="IPR021867">
    <property type="entry name" value="Bmt2/SAMTOR"/>
</dbReference>
<dbReference type="SUPFAM" id="SSF53335">
    <property type="entry name" value="S-adenosyl-L-methionine-dependent methyltransferases"/>
    <property type="match status" value="1"/>
</dbReference>
<accession>A0A6J0C2U6</accession>
<sequence length="405" mass="46321">MASTEHKDLAAFIKSVHSNLRKESQIYGPETAWRRHVAESDTLQKYAEAMQKLATKHWAENVADPKKNTKCRIDWVKSQCWEYFFRGGIELFWDREVNINRKITNDQSHSGISTYQEWSDSENSTSGLSDGLICSNSELTPVDDKDTPDLKKSLNKHCSMKPSTKFEKSTENNLQISNNEHDSSIVQASHREDCKVKLLDVGSCYNPFGGVNFFDVTAIDLAPSCDGVLQCDFLSMQIGQEDVFSANKQQVEQLTVGSFDTVVFCLLLEYLPSPEQRYACCKKAYNLLKSGGLLLIITPDSKHVGANARFMKSWRYVLSNLGFMRTKYEKLPHAHCLAFRKCFYKRVATRWASLQKFSKDDELFHSDTNIFIPQDFTTWTREDTVECVSGDKKADVNFYNELPYT</sequence>
<comment type="similarity">
    <text evidence="4">Belongs to the BMT2 family.</text>
</comment>
<dbReference type="Proteomes" id="UP000829291">
    <property type="component" value="Chromosome 7"/>
</dbReference>
<evidence type="ECO:0000256" key="1">
    <source>
        <dbReference type="ARBA" id="ARBA00022603"/>
    </source>
</evidence>
<feature type="binding site" evidence="4">
    <location>
        <position position="220"/>
    </location>
    <ligand>
        <name>S-adenosyl-L-methionine</name>
        <dbReference type="ChEBI" id="CHEBI:59789"/>
    </ligand>
</feature>
<dbReference type="FunCoup" id="A0A6J0C2U6">
    <property type="interactions" value="891"/>
</dbReference>
<reference evidence="6" key="1">
    <citation type="submission" date="2025-08" db="UniProtKB">
        <authorList>
            <consortium name="RefSeq"/>
        </authorList>
    </citation>
    <scope>IDENTIFICATION</scope>
    <source>
        <tissue evidence="6">Thorax and Abdomen</tissue>
    </source>
</reference>
<dbReference type="PANTHER" id="PTHR21008">
    <property type="entry name" value="S-ADENOSYLMETHIONINE SENSOR UPSTREAM OF MTORC1-RELATED"/>
    <property type="match status" value="1"/>
</dbReference>
<evidence type="ECO:0000313" key="6">
    <source>
        <dbReference type="RefSeq" id="XP_015520830.1"/>
    </source>
</evidence>
<name>A0A6J0C2U6_NEOLC</name>
<evidence type="ECO:0000256" key="3">
    <source>
        <dbReference type="ARBA" id="ARBA00022691"/>
    </source>
</evidence>
<keyword evidence="1 4" id="KW-0489">Methyltransferase</keyword>
<protein>
    <recommendedName>
        <fullName evidence="4">S-adenosylmethionine sensor upstream of mTORC1</fullName>
    </recommendedName>
    <alternativeName>
        <fullName evidence="4">Probable methyltransferase BMT2 homolog</fullName>
        <ecNumber evidence="4">2.1.1.-</ecNumber>
    </alternativeName>
</protein>
<comment type="function">
    <text evidence="4">S-adenosyl-L-methionine-binding protein that acts as an inhibitor of mTORC1 signaling. Acts as a sensor of S-adenosyl-L-methionine to signal methionine sufficiency to mTORC1. Probably also acts as a S-adenosyl-L-methionine-dependent methyltransferase.</text>
</comment>
<evidence type="ECO:0000256" key="2">
    <source>
        <dbReference type="ARBA" id="ARBA00022679"/>
    </source>
</evidence>
<dbReference type="EC" id="2.1.1.-" evidence="4"/>
<dbReference type="Pfam" id="PF11968">
    <property type="entry name" value="Bmt2"/>
    <property type="match status" value="1"/>
</dbReference>
<dbReference type="HAMAP" id="MF_03044">
    <property type="entry name" value="BMT2"/>
    <property type="match status" value="1"/>
</dbReference>